<dbReference type="RefSeq" id="YP_009308401.1">
    <property type="nucleotide sequence ID" value="NC_031417.1"/>
</dbReference>
<name>A0A1D8D7D7_9EUKA</name>
<protein>
    <recommendedName>
        <fullName evidence="3 9">NADH-ubiquinone oxidoreductase chain 3</fullName>
        <ecNumber evidence="9">7.1.1.2</ecNumber>
    </recommendedName>
</protein>
<evidence type="ECO:0000256" key="3">
    <source>
        <dbReference type="ARBA" id="ARBA00021007"/>
    </source>
</evidence>
<accession>A0A1D8D7D7</accession>
<evidence type="ECO:0000256" key="8">
    <source>
        <dbReference type="ARBA" id="ARBA00049551"/>
    </source>
</evidence>
<evidence type="ECO:0000256" key="4">
    <source>
        <dbReference type="ARBA" id="ARBA00022448"/>
    </source>
</evidence>
<dbReference type="InterPro" id="IPR038430">
    <property type="entry name" value="NDAH_ubi_oxred_su3_sf"/>
</dbReference>
<evidence type="ECO:0000256" key="2">
    <source>
        <dbReference type="ARBA" id="ARBA00008472"/>
    </source>
</evidence>
<evidence type="ECO:0000256" key="5">
    <source>
        <dbReference type="ARBA" id="ARBA00022692"/>
    </source>
</evidence>
<keyword evidence="9" id="KW-0249">Electron transport</keyword>
<dbReference type="EC" id="7.1.1.2" evidence="9"/>
<feature type="transmembrane region" description="Helical" evidence="9">
    <location>
        <begin position="6"/>
        <end position="30"/>
    </location>
</feature>
<dbReference type="GO" id="GO:0031966">
    <property type="term" value="C:mitochondrial membrane"/>
    <property type="evidence" value="ECO:0007669"/>
    <property type="project" value="UniProtKB-SubCell"/>
</dbReference>
<comment type="similarity">
    <text evidence="2 9">Belongs to the complex I subunit 3 family.</text>
</comment>
<keyword evidence="7 9" id="KW-0472">Membrane</keyword>
<comment type="function">
    <text evidence="9">Core subunit of the mitochondrial membrane respiratory chain NADH dehydrogenase (Complex I) which catalyzes electron transfer from NADH through the respiratory chain, using ubiquinone as an electron acceptor. Essential for the catalytic activity of complex I.</text>
</comment>
<feature type="transmembrane region" description="Helical" evidence="9">
    <location>
        <begin position="99"/>
        <end position="122"/>
    </location>
</feature>
<keyword evidence="6 9" id="KW-1133">Transmembrane helix</keyword>
<dbReference type="EMBL" id="KX611830">
    <property type="protein sequence ID" value="AOS85539.1"/>
    <property type="molecule type" value="Genomic_DNA"/>
</dbReference>
<dbReference type="AlphaFoldDB" id="A0A1D8D7D7"/>
<evidence type="ECO:0000313" key="10">
    <source>
        <dbReference type="EMBL" id="AOS85539.1"/>
    </source>
</evidence>
<keyword evidence="9" id="KW-0830">Ubiquinone</keyword>
<reference evidence="10" key="1">
    <citation type="submission" date="2016-07" db="EMBL/GenBank/DDBJ databases">
        <title>Evolution of an obligate endosymbiont from a free-living kinetoplastid protist.</title>
        <authorList>
            <person name="Tanifuji G."/>
            <person name="Curtis B.A."/>
            <person name="Cenci U."/>
            <person name="David V."/>
            <person name="Dean S."/>
            <person name="Fiala I."/>
            <person name="Flegontov P."/>
            <person name="Kelly S."/>
            <person name="Johnson-MacKinnon J."/>
            <person name="Moog D."/>
            <person name="Nakayama T."/>
            <person name="Onodera N.T."/>
            <person name="Inagaki Y."/>
            <person name="Hashimoto T."/>
            <person name="Gull K."/>
            <person name="Lukes J."/>
            <person name="Archibald J.M."/>
        </authorList>
    </citation>
    <scope>NUCLEOTIDE SEQUENCE</scope>
</reference>
<keyword evidence="5 9" id="KW-0812">Transmembrane</keyword>
<proteinExistence type="inferred from homology"/>
<feature type="transmembrane region" description="Helical" evidence="9">
    <location>
        <begin position="63"/>
        <end position="87"/>
    </location>
</feature>
<gene>
    <name evidence="10" type="primary">nad3</name>
</gene>
<dbReference type="InterPro" id="IPR000440">
    <property type="entry name" value="NADH_UbQ/plastoQ_OxRdtase_su3"/>
</dbReference>
<keyword evidence="4 9" id="KW-0813">Transport</keyword>
<keyword evidence="9" id="KW-1278">Translocase</keyword>
<dbReference type="GO" id="GO:0008137">
    <property type="term" value="F:NADH dehydrogenase (ubiquinone) activity"/>
    <property type="evidence" value="ECO:0007669"/>
    <property type="project" value="UniProtKB-UniRule"/>
</dbReference>
<dbReference type="GO" id="GO:0030964">
    <property type="term" value="C:NADH dehydrogenase complex"/>
    <property type="evidence" value="ECO:0007669"/>
    <property type="project" value="TreeGrafter"/>
</dbReference>
<keyword evidence="9" id="KW-0679">Respiratory chain</keyword>
<evidence type="ECO:0000256" key="1">
    <source>
        <dbReference type="ARBA" id="ARBA00004370"/>
    </source>
</evidence>
<comment type="catalytic activity">
    <reaction evidence="8 9">
        <text>a ubiquinone + NADH + 5 H(+)(in) = a ubiquinol + NAD(+) + 4 H(+)(out)</text>
        <dbReference type="Rhea" id="RHEA:29091"/>
        <dbReference type="Rhea" id="RHEA-COMP:9565"/>
        <dbReference type="Rhea" id="RHEA-COMP:9566"/>
        <dbReference type="ChEBI" id="CHEBI:15378"/>
        <dbReference type="ChEBI" id="CHEBI:16389"/>
        <dbReference type="ChEBI" id="CHEBI:17976"/>
        <dbReference type="ChEBI" id="CHEBI:57540"/>
        <dbReference type="ChEBI" id="CHEBI:57945"/>
        <dbReference type="EC" id="7.1.1.2"/>
    </reaction>
</comment>
<dbReference type="PANTHER" id="PTHR11058">
    <property type="entry name" value="NADH-UBIQUINONE OXIDOREDUCTASE CHAIN 3"/>
    <property type="match status" value="1"/>
</dbReference>
<dbReference type="PANTHER" id="PTHR11058:SF9">
    <property type="entry name" value="NADH-UBIQUINONE OXIDOREDUCTASE CHAIN 3"/>
    <property type="match status" value="1"/>
</dbReference>
<sequence>MIFEHLTIISAILFSSIIAIGLFSIVYFLIKVSGLGLHIEKLAAYECGFYPFEDTRQMFRIRYYLIAILFIIFDLEIILLIPLIAFYPDMFFLSDNDFLLYYYQEFFVIVVFLVIITLGFSYEWMKAALYWE</sequence>
<geneLocation type="mitochondrion" evidence="10"/>
<dbReference type="GeneID" id="29292401"/>
<evidence type="ECO:0000256" key="6">
    <source>
        <dbReference type="ARBA" id="ARBA00022989"/>
    </source>
</evidence>
<keyword evidence="9 10" id="KW-0496">Mitochondrion</keyword>
<dbReference type="Pfam" id="PF00507">
    <property type="entry name" value="Oxidored_q4"/>
    <property type="match status" value="1"/>
</dbReference>
<dbReference type="Gene3D" id="1.20.58.1610">
    <property type="entry name" value="NADH:ubiquinone/plastoquinone oxidoreductase, chain 3"/>
    <property type="match status" value="1"/>
</dbReference>
<organism evidence="10">
    <name type="scientific">Paramoeba pemaquidensis</name>
    <dbReference type="NCBI Taxonomy" id="180228"/>
    <lineage>
        <taxon>Eukaryota</taxon>
        <taxon>Amoebozoa</taxon>
        <taxon>Discosea</taxon>
        <taxon>Flabellinia</taxon>
        <taxon>Dactylopodida</taxon>
        <taxon>Paramoebidae</taxon>
        <taxon>Paramoeba</taxon>
    </lineage>
</organism>
<evidence type="ECO:0000256" key="7">
    <source>
        <dbReference type="ARBA" id="ARBA00023136"/>
    </source>
</evidence>
<keyword evidence="9" id="KW-0520">NAD</keyword>
<evidence type="ECO:0000256" key="9">
    <source>
        <dbReference type="RuleBase" id="RU003640"/>
    </source>
</evidence>
<comment type="subcellular location">
    <subcellularLocation>
        <location evidence="1">Membrane</location>
    </subcellularLocation>
    <subcellularLocation>
        <location evidence="9">Mitochondrion membrane</location>
        <topology evidence="9">Multi-pass membrane protein</topology>
    </subcellularLocation>
</comment>